<dbReference type="HOGENOM" id="CLU_805865_0_0_9"/>
<name>A8RGM9_ENTBW</name>
<dbReference type="GO" id="GO:0016747">
    <property type="term" value="F:acyltransferase activity, transferring groups other than amino-acyl groups"/>
    <property type="evidence" value="ECO:0007669"/>
    <property type="project" value="InterPro"/>
</dbReference>
<dbReference type="Proteomes" id="UP000005396">
    <property type="component" value="Unassembled WGS sequence"/>
</dbReference>
<dbReference type="PANTHER" id="PTHR34822:SF1">
    <property type="entry name" value="GRPB FAMILY PROTEIN"/>
    <property type="match status" value="1"/>
</dbReference>
<dbReference type="eggNOG" id="COG2320">
    <property type="taxonomic scope" value="Bacteria"/>
</dbReference>
<dbReference type="eggNOG" id="COG0456">
    <property type="taxonomic scope" value="Bacteria"/>
</dbReference>
<gene>
    <name evidence="2" type="ORF">CLOBOL_00178</name>
</gene>
<dbReference type="SUPFAM" id="SSF55729">
    <property type="entry name" value="Acyl-CoA N-acyltransferases (Nat)"/>
    <property type="match status" value="1"/>
</dbReference>
<dbReference type="InterPro" id="IPR000182">
    <property type="entry name" value="GNAT_dom"/>
</dbReference>
<dbReference type="EMBL" id="ABCC02000002">
    <property type="protein sequence ID" value="EDP19341.1"/>
    <property type="molecule type" value="Genomic_DNA"/>
</dbReference>
<dbReference type="SUPFAM" id="SSF81301">
    <property type="entry name" value="Nucleotidyltransferase"/>
    <property type="match status" value="1"/>
</dbReference>
<dbReference type="Gene3D" id="3.40.630.30">
    <property type="match status" value="1"/>
</dbReference>
<evidence type="ECO:0000313" key="3">
    <source>
        <dbReference type="Proteomes" id="UP000005396"/>
    </source>
</evidence>
<dbReference type="InterPro" id="IPR016181">
    <property type="entry name" value="Acyl_CoA_acyltransferase"/>
</dbReference>
<dbReference type="Gene3D" id="3.30.460.10">
    <property type="entry name" value="Beta Polymerase, domain 2"/>
    <property type="match status" value="1"/>
</dbReference>
<sequence>MMMKDRQDPFSGMSLEELWQLFPVFLTEHRPVWTQWYQEERERLSGILPMEDICEISHVGSTSIPSIWAKPIVDILVEMRECGDMQAMKEHIIGGGYICMMEKAGRISFNRGYTPLGFAEKVFHLHLREAGDNDELYFRDYLREHPEAAREYEELKLGLWKEYEHDRDGYTEQKKAVVERFTREAKNLYPGRYKRQALRFARAEPEDTEALRRLARASEAHWGYDEAFMENFDAGFNVTEDFIRRNPVYAAGERGCPAAFWGIRQDRDAWELEYFYVAEERLGRGLGKQMWEHMTGWCGKQEICRIHFVTSPQAVGFYRKMGAVRDGETRSPVDGRPVPHFVYDL</sequence>
<dbReference type="Pfam" id="PF04229">
    <property type="entry name" value="GrpB"/>
    <property type="match status" value="1"/>
</dbReference>
<dbReference type="CDD" id="cd04301">
    <property type="entry name" value="NAT_SF"/>
    <property type="match status" value="1"/>
</dbReference>
<reference evidence="2 3" key="2">
    <citation type="submission" date="2007-09" db="EMBL/GenBank/DDBJ databases">
        <title>Draft genome sequence of Clostridium bolteae (ATCC BAA-613).</title>
        <authorList>
            <person name="Sudarsanam P."/>
            <person name="Ley R."/>
            <person name="Guruge J."/>
            <person name="Turnbaugh P.J."/>
            <person name="Mahowald M."/>
            <person name="Liep D."/>
            <person name="Gordon J."/>
        </authorList>
    </citation>
    <scope>NUCLEOTIDE SEQUENCE [LARGE SCALE GENOMIC DNA]</scope>
    <source>
        <strain evidence="3">ATCC BAA-613 / DSM 15670 / CCUG 46953 / JCM 12243 / WAL 16351</strain>
    </source>
</reference>
<protein>
    <recommendedName>
        <fullName evidence="1">N-acetyltransferase domain-containing protein</fullName>
    </recommendedName>
</protein>
<dbReference type="AlphaFoldDB" id="A8RGM9"/>
<dbReference type="InterPro" id="IPR043519">
    <property type="entry name" value="NT_sf"/>
</dbReference>
<feature type="domain" description="N-acetyltransferase" evidence="1">
    <location>
        <begin position="198"/>
        <end position="345"/>
    </location>
</feature>
<proteinExistence type="predicted"/>
<dbReference type="InterPro" id="IPR007344">
    <property type="entry name" value="GrpB/CoaE"/>
</dbReference>
<reference evidence="2 3" key="1">
    <citation type="submission" date="2007-08" db="EMBL/GenBank/DDBJ databases">
        <authorList>
            <person name="Fulton L."/>
            <person name="Clifton S."/>
            <person name="Fulton B."/>
            <person name="Xu J."/>
            <person name="Minx P."/>
            <person name="Pepin K.H."/>
            <person name="Johnson M."/>
            <person name="Thiruvilangam P."/>
            <person name="Bhonagiri V."/>
            <person name="Nash W.E."/>
            <person name="Mardis E.R."/>
            <person name="Wilson R.K."/>
        </authorList>
    </citation>
    <scope>NUCLEOTIDE SEQUENCE [LARGE SCALE GENOMIC DNA]</scope>
    <source>
        <strain evidence="3">ATCC BAA-613 / DSM 15670 / CCUG 46953 / JCM 12243 / WAL 16351</strain>
    </source>
</reference>
<comment type="caution">
    <text evidence="2">The sequence shown here is derived from an EMBL/GenBank/DDBJ whole genome shotgun (WGS) entry which is preliminary data.</text>
</comment>
<dbReference type="Pfam" id="PF00583">
    <property type="entry name" value="Acetyltransf_1"/>
    <property type="match status" value="1"/>
</dbReference>
<dbReference type="PANTHER" id="PTHR34822">
    <property type="entry name" value="GRPB DOMAIN PROTEIN (AFU_ORTHOLOGUE AFUA_1G01530)"/>
    <property type="match status" value="1"/>
</dbReference>
<organism evidence="2 3">
    <name type="scientific">Enterocloster bolteae (strain ATCC BAA-613 / DSM 15670 / CCUG 46953 / JCM 12243 / WAL 16351)</name>
    <name type="common">Clostridium bolteae</name>
    <dbReference type="NCBI Taxonomy" id="411902"/>
    <lineage>
        <taxon>Bacteria</taxon>
        <taxon>Bacillati</taxon>
        <taxon>Bacillota</taxon>
        <taxon>Clostridia</taxon>
        <taxon>Lachnospirales</taxon>
        <taxon>Lachnospiraceae</taxon>
        <taxon>Enterocloster</taxon>
    </lineage>
</organism>
<dbReference type="PaxDb" id="411902-CLOBOL_00178"/>
<evidence type="ECO:0000313" key="2">
    <source>
        <dbReference type="EMBL" id="EDP19341.1"/>
    </source>
</evidence>
<dbReference type="PROSITE" id="PS51186">
    <property type="entry name" value="GNAT"/>
    <property type="match status" value="1"/>
</dbReference>
<accession>A8RGM9</accession>
<evidence type="ECO:0000259" key="1">
    <source>
        <dbReference type="PROSITE" id="PS51186"/>
    </source>
</evidence>